<accession>A0A1D1UYC4</accession>
<comment type="caution">
    <text evidence="1">The sequence shown here is derived from an EMBL/GenBank/DDBJ whole genome shotgun (WGS) entry which is preliminary data.</text>
</comment>
<dbReference type="EMBL" id="BDGG01000002">
    <property type="protein sequence ID" value="GAU93590.1"/>
    <property type="molecule type" value="Genomic_DNA"/>
</dbReference>
<keyword evidence="2" id="KW-1185">Reference proteome</keyword>
<protein>
    <submittedName>
        <fullName evidence="1">Uncharacterized protein</fullName>
    </submittedName>
</protein>
<proteinExistence type="predicted"/>
<evidence type="ECO:0000313" key="1">
    <source>
        <dbReference type="EMBL" id="GAU93590.1"/>
    </source>
</evidence>
<gene>
    <name evidence="1" type="primary">RvY_05511-1</name>
    <name evidence="1" type="synonym">RvY_05511.1</name>
    <name evidence="1" type="ORF">RvY_05511</name>
</gene>
<sequence>MAGDDFFKELGDWWKKGDRPELRAFFLWHWNNVCLLPCCWILASADDEAEESREGIQDSRSSDLE</sequence>
<name>A0A1D1UYC4_RAMVA</name>
<dbReference type="AlphaFoldDB" id="A0A1D1UYC4"/>
<evidence type="ECO:0000313" key="2">
    <source>
        <dbReference type="Proteomes" id="UP000186922"/>
    </source>
</evidence>
<dbReference type="Proteomes" id="UP000186922">
    <property type="component" value="Unassembled WGS sequence"/>
</dbReference>
<reference evidence="1 2" key="1">
    <citation type="journal article" date="2016" name="Nat. Commun.">
        <title>Extremotolerant tardigrade genome and improved radiotolerance of human cultured cells by tardigrade-unique protein.</title>
        <authorList>
            <person name="Hashimoto T."/>
            <person name="Horikawa D.D."/>
            <person name="Saito Y."/>
            <person name="Kuwahara H."/>
            <person name="Kozuka-Hata H."/>
            <person name="Shin-I T."/>
            <person name="Minakuchi Y."/>
            <person name="Ohishi K."/>
            <person name="Motoyama A."/>
            <person name="Aizu T."/>
            <person name="Enomoto A."/>
            <person name="Kondo K."/>
            <person name="Tanaka S."/>
            <person name="Hara Y."/>
            <person name="Koshikawa S."/>
            <person name="Sagara H."/>
            <person name="Miura T."/>
            <person name="Yokobori S."/>
            <person name="Miyagawa K."/>
            <person name="Suzuki Y."/>
            <person name="Kubo T."/>
            <person name="Oyama M."/>
            <person name="Kohara Y."/>
            <person name="Fujiyama A."/>
            <person name="Arakawa K."/>
            <person name="Katayama T."/>
            <person name="Toyoda A."/>
            <person name="Kunieda T."/>
        </authorList>
    </citation>
    <scope>NUCLEOTIDE SEQUENCE [LARGE SCALE GENOMIC DNA]</scope>
    <source>
        <strain evidence="1 2">YOKOZUNA-1</strain>
    </source>
</reference>
<organism evidence="1 2">
    <name type="scientific">Ramazzottius varieornatus</name>
    <name type="common">Water bear</name>
    <name type="synonym">Tardigrade</name>
    <dbReference type="NCBI Taxonomy" id="947166"/>
    <lineage>
        <taxon>Eukaryota</taxon>
        <taxon>Metazoa</taxon>
        <taxon>Ecdysozoa</taxon>
        <taxon>Tardigrada</taxon>
        <taxon>Eutardigrada</taxon>
        <taxon>Parachela</taxon>
        <taxon>Hypsibioidea</taxon>
        <taxon>Ramazzottiidae</taxon>
        <taxon>Ramazzottius</taxon>
    </lineage>
</organism>